<accession>A0A0G1BC80</accession>
<proteinExistence type="predicted"/>
<protein>
    <submittedName>
        <fullName evidence="1">Uncharacterized protein</fullName>
    </submittedName>
</protein>
<comment type="caution">
    <text evidence="1">The sequence shown here is derived from an EMBL/GenBank/DDBJ whole genome shotgun (WGS) entry which is preliminary data.</text>
</comment>
<sequence>MSNQRVYGGAIWTNHALERLGARGLTQELAWRAFQYPDHSKNGKQKGSWEYRKTFGSSTVTVIAKQNEKHEWIILSCWIDPPLPGYLDDRKKQAYQKYKKSGFWGQLWMDLKRDIFGIS</sequence>
<dbReference type="AlphaFoldDB" id="A0A0G1BC80"/>
<dbReference type="Proteomes" id="UP000034785">
    <property type="component" value="Unassembled WGS sequence"/>
</dbReference>
<gene>
    <name evidence="1" type="ORF">UV41_C0008G0012</name>
</gene>
<evidence type="ECO:0000313" key="1">
    <source>
        <dbReference type="EMBL" id="KKS70980.1"/>
    </source>
</evidence>
<name>A0A0G1BC80_9BACT</name>
<organism evidence="1 2">
    <name type="scientific">Candidatus Daviesbacteria bacterium GW2011_GWA2_42_7</name>
    <dbReference type="NCBI Taxonomy" id="1618425"/>
    <lineage>
        <taxon>Bacteria</taxon>
        <taxon>Candidatus Daviesiibacteriota</taxon>
    </lineage>
</organism>
<evidence type="ECO:0000313" key="2">
    <source>
        <dbReference type="Proteomes" id="UP000034785"/>
    </source>
</evidence>
<reference evidence="1 2" key="1">
    <citation type="journal article" date="2015" name="Nature">
        <title>rRNA introns, odd ribosomes, and small enigmatic genomes across a large radiation of phyla.</title>
        <authorList>
            <person name="Brown C.T."/>
            <person name="Hug L.A."/>
            <person name="Thomas B.C."/>
            <person name="Sharon I."/>
            <person name="Castelle C.J."/>
            <person name="Singh A."/>
            <person name="Wilkins M.J."/>
            <person name="Williams K.H."/>
            <person name="Banfield J.F."/>
        </authorList>
    </citation>
    <scope>NUCLEOTIDE SEQUENCE [LARGE SCALE GENOMIC DNA]</scope>
</reference>
<dbReference type="EMBL" id="LCEJ01000008">
    <property type="protein sequence ID" value="KKS70980.1"/>
    <property type="molecule type" value="Genomic_DNA"/>
</dbReference>